<sequence>MMVMDTHFLFPYQPSWDWDPHTFGAGDLHEQLVPLSAMEMESPVSSQASTGYLQDAVAEWSDRCKRRRLAASSPVHDSTTNEGLQNLLQGFWDSSCHGDPSLHDLSYMLQDNVIIPDDPFNVLLEANTEVTGLQHPQEPLLSSSTSYEEPQNSNQLHGKDPPQSSRDTKPCSSKAKALTLRECERRQCSRTTKAKMSVVYPFAVVKPGGAEGDVTLDDINARILMRPRRPVRHPVGEYAQGPRVSPDGPGLSGKVVVSLTRIQTRGKGTITIIRTKG</sequence>
<dbReference type="AlphaFoldDB" id="A0A4S8K5V8"/>
<proteinExistence type="predicted"/>
<organism evidence="2 3">
    <name type="scientific">Musa balbisiana</name>
    <name type="common">Banana</name>
    <dbReference type="NCBI Taxonomy" id="52838"/>
    <lineage>
        <taxon>Eukaryota</taxon>
        <taxon>Viridiplantae</taxon>
        <taxon>Streptophyta</taxon>
        <taxon>Embryophyta</taxon>
        <taxon>Tracheophyta</taxon>
        <taxon>Spermatophyta</taxon>
        <taxon>Magnoliopsida</taxon>
        <taxon>Liliopsida</taxon>
        <taxon>Zingiberales</taxon>
        <taxon>Musaceae</taxon>
        <taxon>Musa</taxon>
    </lineage>
</organism>
<protein>
    <recommendedName>
        <fullName evidence="4">Protein XRI1</fullName>
    </recommendedName>
</protein>
<dbReference type="InterPro" id="IPR039933">
    <property type="entry name" value="XRI1"/>
</dbReference>
<dbReference type="GO" id="GO:0007140">
    <property type="term" value="P:male meiotic nuclear division"/>
    <property type="evidence" value="ECO:0007669"/>
    <property type="project" value="InterPro"/>
</dbReference>
<feature type="region of interest" description="Disordered" evidence="1">
    <location>
        <begin position="137"/>
        <end position="176"/>
    </location>
</feature>
<evidence type="ECO:0000313" key="3">
    <source>
        <dbReference type="Proteomes" id="UP000317650"/>
    </source>
</evidence>
<dbReference type="EMBL" id="PYDT01000002">
    <property type="protein sequence ID" value="THU70264.1"/>
    <property type="molecule type" value="Genomic_DNA"/>
</dbReference>
<evidence type="ECO:0008006" key="4">
    <source>
        <dbReference type="Google" id="ProtNLM"/>
    </source>
</evidence>
<keyword evidence="3" id="KW-1185">Reference proteome</keyword>
<evidence type="ECO:0000313" key="2">
    <source>
        <dbReference type="EMBL" id="THU70264.1"/>
    </source>
</evidence>
<evidence type="ECO:0000256" key="1">
    <source>
        <dbReference type="SAM" id="MobiDB-lite"/>
    </source>
</evidence>
<dbReference type="PANTHER" id="PTHR33385:SF18">
    <property type="entry name" value="XRI1-LIKE PROTEIN"/>
    <property type="match status" value="1"/>
</dbReference>
<dbReference type="GO" id="GO:0007143">
    <property type="term" value="P:female meiotic nuclear division"/>
    <property type="evidence" value="ECO:0007669"/>
    <property type="project" value="InterPro"/>
</dbReference>
<comment type="caution">
    <text evidence="2">The sequence shown here is derived from an EMBL/GenBank/DDBJ whole genome shotgun (WGS) entry which is preliminary data.</text>
</comment>
<gene>
    <name evidence="2" type="ORF">C4D60_Mb08t23190</name>
</gene>
<feature type="compositionally biased region" description="Polar residues" evidence="1">
    <location>
        <begin position="140"/>
        <end position="156"/>
    </location>
</feature>
<dbReference type="PANTHER" id="PTHR33385">
    <property type="entry name" value="PROTEIN XRI1"/>
    <property type="match status" value="1"/>
</dbReference>
<accession>A0A4S8K5V8</accession>
<name>A0A4S8K5V8_MUSBA</name>
<dbReference type="Proteomes" id="UP000317650">
    <property type="component" value="Chromosome 8"/>
</dbReference>
<feature type="region of interest" description="Disordered" evidence="1">
    <location>
        <begin position="233"/>
        <end position="252"/>
    </location>
</feature>
<reference evidence="2 3" key="1">
    <citation type="journal article" date="2019" name="Nat. Plants">
        <title>Genome sequencing of Musa balbisiana reveals subgenome evolution and function divergence in polyploid bananas.</title>
        <authorList>
            <person name="Yao X."/>
        </authorList>
    </citation>
    <scope>NUCLEOTIDE SEQUENCE [LARGE SCALE GENOMIC DNA]</scope>
    <source>
        <strain evidence="3">cv. DH-PKW</strain>
        <tissue evidence="2">Leaves</tissue>
    </source>
</reference>